<dbReference type="GO" id="GO:0005743">
    <property type="term" value="C:mitochondrial inner membrane"/>
    <property type="evidence" value="ECO:0007669"/>
    <property type="project" value="TreeGrafter"/>
</dbReference>
<dbReference type="Proteomes" id="UP000053342">
    <property type="component" value="Unassembled WGS sequence"/>
</dbReference>
<protein>
    <recommendedName>
        <fullName evidence="8">Ubiquinone biosynthesis protein</fullName>
    </recommendedName>
</protein>
<reference evidence="10 11" key="1">
    <citation type="submission" date="2015-01" db="EMBL/GenBank/DDBJ databases">
        <title>The Genome Sequence of Exophiala oligosperma CBS72588.</title>
        <authorList>
            <consortium name="The Broad Institute Genomics Platform"/>
            <person name="Cuomo C."/>
            <person name="de Hoog S."/>
            <person name="Gorbushina A."/>
            <person name="Stielow B."/>
            <person name="Teixiera M."/>
            <person name="Abouelleil A."/>
            <person name="Chapman S.B."/>
            <person name="Priest M."/>
            <person name="Young S.K."/>
            <person name="Wortman J."/>
            <person name="Nusbaum C."/>
            <person name="Birren B."/>
        </authorList>
    </citation>
    <scope>NUCLEOTIDE SEQUENCE [LARGE SCALE GENOMIC DNA]</scope>
    <source>
        <strain evidence="10 11">CBS 72588</strain>
    </source>
</reference>
<dbReference type="Gene3D" id="1.10.357.10">
    <property type="entry name" value="Tetracycline Repressor, domain 2"/>
    <property type="match status" value="1"/>
</dbReference>
<dbReference type="FunFam" id="1.10.357.10:FF:000004">
    <property type="entry name" value="Ubiquinone biosynthesis protein COQ9, mitochondrial"/>
    <property type="match status" value="1"/>
</dbReference>
<comment type="similarity">
    <text evidence="3 8">Belongs to the COQ9 family.</text>
</comment>
<dbReference type="Pfam" id="PF08511">
    <property type="entry name" value="COQ9"/>
    <property type="match status" value="1"/>
</dbReference>
<evidence type="ECO:0000256" key="4">
    <source>
        <dbReference type="ARBA" id="ARBA00022688"/>
    </source>
</evidence>
<evidence type="ECO:0000256" key="5">
    <source>
        <dbReference type="ARBA" id="ARBA00022946"/>
    </source>
</evidence>
<keyword evidence="7 8" id="KW-0496">Mitochondrion</keyword>
<dbReference type="AlphaFoldDB" id="A0A0D2ATH1"/>
<evidence type="ECO:0000259" key="9">
    <source>
        <dbReference type="Pfam" id="PF08511"/>
    </source>
</evidence>
<dbReference type="NCBIfam" id="TIGR02396">
    <property type="entry name" value="diverge_rpsU"/>
    <property type="match status" value="1"/>
</dbReference>
<sequence>MSSRPRQATATVAACLSTMPFKACRPRWAASSRFRRSYFSIHHPDPPPFEEAQDTILAAAIARVPKSGFSEDALVLGARDAGYLDVTVQLFPRGVFDLINYHLVTQRLALKNNVQFPEGTHLGLGAKVRSLVMARLRANEDIIHQWQGALAHMSLLGNIPASLQELTALSDEIWYLAGDTAVDFSWYTKRATLAAVYASSEVFMATDTSKNFAATEEFLTRRLEDTQYIGSTAGGLTQYVGFWAGNSVNLARAWGLKV</sequence>
<comment type="subcellular location">
    <subcellularLocation>
        <location evidence="1 8">Mitochondrion</location>
    </subcellularLocation>
</comment>
<accession>A0A0D2ATH1</accession>
<dbReference type="OrthoDB" id="619536at2759"/>
<dbReference type="EMBL" id="KN847335">
    <property type="protein sequence ID" value="KIW43151.1"/>
    <property type="molecule type" value="Genomic_DNA"/>
</dbReference>
<dbReference type="InterPro" id="IPR013718">
    <property type="entry name" value="COQ9_C"/>
</dbReference>
<keyword evidence="5" id="KW-0809">Transit peptide</keyword>
<dbReference type="GeneID" id="27356360"/>
<keyword evidence="4 8" id="KW-0831">Ubiquinone biosynthesis</keyword>
<evidence type="ECO:0000256" key="7">
    <source>
        <dbReference type="ARBA" id="ARBA00023128"/>
    </source>
</evidence>
<feature type="domain" description="COQ9 C-terminal" evidence="9">
    <location>
        <begin position="159"/>
        <end position="229"/>
    </location>
</feature>
<dbReference type="HOGENOM" id="CLU_057411_1_1_1"/>
<evidence type="ECO:0000256" key="6">
    <source>
        <dbReference type="ARBA" id="ARBA00023121"/>
    </source>
</evidence>
<name>A0A0D2ATH1_9EURO</name>
<keyword evidence="11" id="KW-1185">Reference proteome</keyword>
<comment type="pathway">
    <text evidence="2 8">Cofactor biosynthesis; ubiquinone biosynthesis.</text>
</comment>
<gene>
    <name evidence="10" type="ORF">PV06_04286</name>
</gene>
<dbReference type="VEuPathDB" id="FungiDB:PV06_04286"/>
<dbReference type="PANTHER" id="PTHR21427:SF19">
    <property type="entry name" value="UBIQUINONE BIOSYNTHESIS PROTEIN COQ9, MITOCHONDRIAL"/>
    <property type="match status" value="1"/>
</dbReference>
<evidence type="ECO:0000256" key="8">
    <source>
        <dbReference type="RuleBase" id="RU366063"/>
    </source>
</evidence>
<evidence type="ECO:0000256" key="3">
    <source>
        <dbReference type="ARBA" id="ARBA00010766"/>
    </source>
</evidence>
<dbReference type="UniPathway" id="UPA00232"/>
<dbReference type="RefSeq" id="XP_016263367.1">
    <property type="nucleotide sequence ID" value="XM_016405161.1"/>
</dbReference>
<dbReference type="GO" id="GO:0006744">
    <property type="term" value="P:ubiquinone biosynthetic process"/>
    <property type="evidence" value="ECO:0007669"/>
    <property type="project" value="UniProtKB-UniRule"/>
</dbReference>
<dbReference type="PANTHER" id="PTHR21427">
    <property type="entry name" value="UBIQUINONE BIOSYNTHESIS PROTEIN COQ9, MITOCHONDRIAL"/>
    <property type="match status" value="1"/>
</dbReference>
<evidence type="ECO:0000313" key="11">
    <source>
        <dbReference type="Proteomes" id="UP000053342"/>
    </source>
</evidence>
<dbReference type="STRING" id="215243.A0A0D2ATH1"/>
<evidence type="ECO:0000256" key="2">
    <source>
        <dbReference type="ARBA" id="ARBA00004749"/>
    </source>
</evidence>
<dbReference type="InterPro" id="IPR012762">
    <property type="entry name" value="Ubiq_biosynth_COQ9"/>
</dbReference>
<organism evidence="10 11">
    <name type="scientific">Exophiala oligosperma</name>
    <dbReference type="NCBI Taxonomy" id="215243"/>
    <lineage>
        <taxon>Eukaryota</taxon>
        <taxon>Fungi</taxon>
        <taxon>Dikarya</taxon>
        <taxon>Ascomycota</taxon>
        <taxon>Pezizomycotina</taxon>
        <taxon>Eurotiomycetes</taxon>
        <taxon>Chaetothyriomycetidae</taxon>
        <taxon>Chaetothyriales</taxon>
        <taxon>Herpotrichiellaceae</taxon>
        <taxon>Exophiala</taxon>
    </lineage>
</organism>
<keyword evidence="6 8" id="KW-0446">Lipid-binding</keyword>
<evidence type="ECO:0000256" key="1">
    <source>
        <dbReference type="ARBA" id="ARBA00004173"/>
    </source>
</evidence>
<evidence type="ECO:0000313" key="10">
    <source>
        <dbReference type="EMBL" id="KIW43151.1"/>
    </source>
</evidence>
<dbReference type="GO" id="GO:0008289">
    <property type="term" value="F:lipid binding"/>
    <property type="evidence" value="ECO:0007669"/>
    <property type="project" value="UniProtKB-UniRule"/>
</dbReference>
<proteinExistence type="inferred from homology"/>
<comment type="function">
    <text evidence="8">Membrane-associated protein that warps the membrane surface to access and bind aromatic isoprenes with high specificity, including ubiquinone (CoQ) isoprene intermediates and presents them directly to Coq7, therefore facilitating the Coq7-mediated hydroxylase step. Participates in the biosynthesis of coenzyme Q, also named ubiquinone, an essential lipid-soluble electron transporter for aerobic cellular respiration.</text>
</comment>